<dbReference type="AlphaFoldDB" id="A0A6A5UED4"/>
<dbReference type="PANTHER" id="PTHR24362">
    <property type="entry name" value="SERINE/THREONINE-PROTEIN KINASE NEK"/>
    <property type="match status" value="1"/>
</dbReference>
<dbReference type="Pfam" id="PF00069">
    <property type="entry name" value="Pkinase"/>
    <property type="match status" value="1"/>
</dbReference>
<protein>
    <submittedName>
        <fullName evidence="2">Kinase-like protein</fullName>
    </submittedName>
</protein>
<dbReference type="GO" id="GO:0005524">
    <property type="term" value="F:ATP binding"/>
    <property type="evidence" value="ECO:0007669"/>
    <property type="project" value="InterPro"/>
</dbReference>
<evidence type="ECO:0000313" key="2">
    <source>
        <dbReference type="EMBL" id="KAF1962319.1"/>
    </source>
</evidence>
<dbReference type="OrthoDB" id="4062651at2759"/>
<keyword evidence="2" id="KW-0418">Kinase</keyword>
<dbReference type="InterPro" id="IPR000719">
    <property type="entry name" value="Prot_kinase_dom"/>
</dbReference>
<feature type="non-terminal residue" evidence="2">
    <location>
        <position position="1"/>
    </location>
</feature>
<name>A0A6A5UED4_9PLEO</name>
<sequence>LRTFFGCLAGALDYLHLQNIRHNNINHRTILVDRGNILFTDFSLSFNFSYALGSTTTRMEHAINPRYCAPEVAHCEPQNTSSDIWSLGVIFTEMIVVLKGKTVQFMEEFFCQHGNQ</sequence>
<dbReference type="Proteomes" id="UP000800035">
    <property type="component" value="Unassembled WGS sequence"/>
</dbReference>
<feature type="non-terminal residue" evidence="2">
    <location>
        <position position="116"/>
    </location>
</feature>
<keyword evidence="2" id="KW-0808">Transferase</keyword>
<dbReference type="GO" id="GO:0004672">
    <property type="term" value="F:protein kinase activity"/>
    <property type="evidence" value="ECO:0007669"/>
    <property type="project" value="InterPro"/>
</dbReference>
<proteinExistence type="predicted"/>
<dbReference type="EMBL" id="ML976979">
    <property type="protein sequence ID" value="KAF1962319.1"/>
    <property type="molecule type" value="Genomic_DNA"/>
</dbReference>
<accession>A0A6A5UED4</accession>
<dbReference type="PANTHER" id="PTHR24362:SF309">
    <property type="entry name" value="PROTEIN KINASE DOMAIN-CONTAINING PROTEIN"/>
    <property type="match status" value="1"/>
</dbReference>
<dbReference type="InterPro" id="IPR011009">
    <property type="entry name" value="Kinase-like_dom_sf"/>
</dbReference>
<feature type="domain" description="Protein kinase" evidence="1">
    <location>
        <begin position="1"/>
        <end position="116"/>
    </location>
</feature>
<keyword evidence="3" id="KW-1185">Reference proteome</keyword>
<dbReference type="SUPFAM" id="SSF56112">
    <property type="entry name" value="Protein kinase-like (PK-like)"/>
    <property type="match status" value="1"/>
</dbReference>
<evidence type="ECO:0000313" key="3">
    <source>
        <dbReference type="Proteomes" id="UP000800035"/>
    </source>
</evidence>
<organism evidence="2 3">
    <name type="scientific">Byssothecium circinans</name>
    <dbReference type="NCBI Taxonomy" id="147558"/>
    <lineage>
        <taxon>Eukaryota</taxon>
        <taxon>Fungi</taxon>
        <taxon>Dikarya</taxon>
        <taxon>Ascomycota</taxon>
        <taxon>Pezizomycotina</taxon>
        <taxon>Dothideomycetes</taxon>
        <taxon>Pleosporomycetidae</taxon>
        <taxon>Pleosporales</taxon>
        <taxon>Massarineae</taxon>
        <taxon>Massarinaceae</taxon>
        <taxon>Byssothecium</taxon>
    </lineage>
</organism>
<gene>
    <name evidence="2" type="ORF">CC80DRAFT_388174</name>
</gene>
<evidence type="ECO:0000259" key="1">
    <source>
        <dbReference type="PROSITE" id="PS50011"/>
    </source>
</evidence>
<dbReference type="Gene3D" id="1.10.510.10">
    <property type="entry name" value="Transferase(Phosphotransferase) domain 1"/>
    <property type="match status" value="1"/>
</dbReference>
<dbReference type="PROSITE" id="PS50011">
    <property type="entry name" value="PROTEIN_KINASE_DOM"/>
    <property type="match status" value="1"/>
</dbReference>
<reference evidence="2" key="1">
    <citation type="journal article" date="2020" name="Stud. Mycol.">
        <title>101 Dothideomycetes genomes: a test case for predicting lifestyles and emergence of pathogens.</title>
        <authorList>
            <person name="Haridas S."/>
            <person name="Albert R."/>
            <person name="Binder M."/>
            <person name="Bloem J."/>
            <person name="Labutti K."/>
            <person name="Salamov A."/>
            <person name="Andreopoulos B."/>
            <person name="Baker S."/>
            <person name="Barry K."/>
            <person name="Bills G."/>
            <person name="Bluhm B."/>
            <person name="Cannon C."/>
            <person name="Castanera R."/>
            <person name="Culley D."/>
            <person name="Daum C."/>
            <person name="Ezra D."/>
            <person name="Gonzalez J."/>
            <person name="Henrissat B."/>
            <person name="Kuo A."/>
            <person name="Liang C."/>
            <person name="Lipzen A."/>
            <person name="Lutzoni F."/>
            <person name="Magnuson J."/>
            <person name="Mondo S."/>
            <person name="Nolan M."/>
            <person name="Ohm R."/>
            <person name="Pangilinan J."/>
            <person name="Park H.-J."/>
            <person name="Ramirez L."/>
            <person name="Alfaro M."/>
            <person name="Sun H."/>
            <person name="Tritt A."/>
            <person name="Yoshinaga Y."/>
            <person name="Zwiers L.-H."/>
            <person name="Turgeon B."/>
            <person name="Goodwin S."/>
            <person name="Spatafora J."/>
            <person name="Crous P."/>
            <person name="Grigoriev I."/>
        </authorList>
    </citation>
    <scope>NUCLEOTIDE SEQUENCE</scope>
    <source>
        <strain evidence="2">CBS 675.92</strain>
    </source>
</reference>